<organism evidence="1 2">
    <name type="scientific">Coffea canephora</name>
    <name type="common">Robusta coffee</name>
    <dbReference type="NCBI Taxonomy" id="49390"/>
    <lineage>
        <taxon>Eukaryota</taxon>
        <taxon>Viridiplantae</taxon>
        <taxon>Streptophyta</taxon>
        <taxon>Embryophyta</taxon>
        <taxon>Tracheophyta</taxon>
        <taxon>Spermatophyta</taxon>
        <taxon>Magnoliopsida</taxon>
        <taxon>eudicotyledons</taxon>
        <taxon>Gunneridae</taxon>
        <taxon>Pentapetalae</taxon>
        <taxon>asterids</taxon>
        <taxon>lamiids</taxon>
        <taxon>Gentianales</taxon>
        <taxon>Rubiaceae</taxon>
        <taxon>Ixoroideae</taxon>
        <taxon>Gardenieae complex</taxon>
        <taxon>Bertiereae - Coffeeae clade</taxon>
        <taxon>Coffeeae</taxon>
        <taxon>Coffea</taxon>
    </lineage>
</organism>
<reference evidence="2" key="1">
    <citation type="journal article" date="2014" name="Science">
        <title>The coffee genome provides insight into the convergent evolution of caffeine biosynthesis.</title>
        <authorList>
            <person name="Denoeud F."/>
            <person name="Carretero-Paulet L."/>
            <person name="Dereeper A."/>
            <person name="Droc G."/>
            <person name="Guyot R."/>
            <person name="Pietrella M."/>
            <person name="Zheng C."/>
            <person name="Alberti A."/>
            <person name="Anthony F."/>
            <person name="Aprea G."/>
            <person name="Aury J.M."/>
            <person name="Bento P."/>
            <person name="Bernard M."/>
            <person name="Bocs S."/>
            <person name="Campa C."/>
            <person name="Cenci A."/>
            <person name="Combes M.C."/>
            <person name="Crouzillat D."/>
            <person name="Da Silva C."/>
            <person name="Daddiego L."/>
            <person name="De Bellis F."/>
            <person name="Dussert S."/>
            <person name="Garsmeur O."/>
            <person name="Gayraud T."/>
            <person name="Guignon V."/>
            <person name="Jahn K."/>
            <person name="Jamilloux V."/>
            <person name="Joet T."/>
            <person name="Labadie K."/>
            <person name="Lan T."/>
            <person name="Leclercq J."/>
            <person name="Lepelley M."/>
            <person name="Leroy T."/>
            <person name="Li L.T."/>
            <person name="Librado P."/>
            <person name="Lopez L."/>
            <person name="Munoz A."/>
            <person name="Noel B."/>
            <person name="Pallavicini A."/>
            <person name="Perrotta G."/>
            <person name="Poncet V."/>
            <person name="Pot D."/>
            <person name="Priyono X."/>
            <person name="Rigoreau M."/>
            <person name="Rouard M."/>
            <person name="Rozas J."/>
            <person name="Tranchant-Dubreuil C."/>
            <person name="VanBuren R."/>
            <person name="Zhang Q."/>
            <person name="Andrade A.C."/>
            <person name="Argout X."/>
            <person name="Bertrand B."/>
            <person name="de Kochko A."/>
            <person name="Graziosi G."/>
            <person name="Henry R.J."/>
            <person name="Jayarama X."/>
            <person name="Ming R."/>
            <person name="Nagai C."/>
            <person name="Rounsley S."/>
            <person name="Sankoff D."/>
            <person name="Giuliano G."/>
            <person name="Albert V.A."/>
            <person name="Wincker P."/>
            <person name="Lashermes P."/>
        </authorList>
    </citation>
    <scope>NUCLEOTIDE SEQUENCE [LARGE SCALE GENOMIC DNA]</scope>
    <source>
        <strain evidence="2">cv. DH200-94</strain>
    </source>
</reference>
<dbReference type="AlphaFoldDB" id="A0A068VF53"/>
<dbReference type="InParanoid" id="A0A068VF53"/>
<keyword evidence="2" id="KW-1185">Reference proteome</keyword>
<sequence length="67" mass="7790">MQKVPPLLRLDKNNQQDYDPLVVSLEPYHCGKEKLQSAEDFKFIALEMFVADSGHDVLFSISRYFNL</sequence>
<dbReference type="Gramene" id="CDP19174">
    <property type="protein sequence ID" value="CDP19174"/>
    <property type="gene ID" value="GSCOC_T00000466001"/>
</dbReference>
<dbReference type="Proteomes" id="UP000295252">
    <property type="component" value="Unassembled WGS sequence"/>
</dbReference>
<dbReference type="EMBL" id="HG739451">
    <property type="protein sequence ID" value="CDP19174.1"/>
    <property type="molecule type" value="Genomic_DNA"/>
</dbReference>
<gene>
    <name evidence="1" type="ORF">GSCOC_T00000466001</name>
</gene>
<accession>A0A068VF53</accession>
<dbReference type="PhylomeDB" id="A0A068VF53"/>
<evidence type="ECO:0000313" key="1">
    <source>
        <dbReference type="EMBL" id="CDP19174.1"/>
    </source>
</evidence>
<dbReference type="Pfam" id="PF03140">
    <property type="entry name" value="DUF247"/>
    <property type="match status" value="1"/>
</dbReference>
<dbReference type="InterPro" id="IPR004158">
    <property type="entry name" value="DUF247_pln"/>
</dbReference>
<dbReference type="OMA" id="MFIEDER"/>
<evidence type="ECO:0000313" key="2">
    <source>
        <dbReference type="Proteomes" id="UP000295252"/>
    </source>
</evidence>
<protein>
    <submittedName>
        <fullName evidence="1">DH200=94 genomic scaffold, scaffold_367</fullName>
    </submittedName>
</protein>
<dbReference type="OrthoDB" id="1739108at2759"/>
<name>A0A068VF53_COFCA</name>
<proteinExistence type="predicted"/>